<reference evidence="6 7" key="1">
    <citation type="journal article" date="2003" name="Nature">
        <title>Genome divergence in two Prochlorococcus ecotypes reflects oceanic niche differentiation.</title>
        <authorList>
            <person name="Rocap G."/>
            <person name="Larimer F.W."/>
            <person name="Lamerdin J.E."/>
            <person name="Malfatti S."/>
            <person name="Chain P."/>
            <person name="Ahlgren N.A."/>
            <person name="Arellano A."/>
            <person name="Coleman M."/>
            <person name="Hauser L."/>
            <person name="Hess W.R."/>
            <person name="Johnson Z.I."/>
            <person name="Land M.L."/>
            <person name="Lindell D."/>
            <person name="Post A.F."/>
            <person name="Regala W."/>
            <person name="Shah M."/>
            <person name="Shaw S.L."/>
            <person name="Steglich C."/>
            <person name="Sullivan M.B."/>
            <person name="Ting C.S."/>
            <person name="Tolonen A."/>
            <person name="Webb E.A."/>
            <person name="Zinser E.R."/>
            <person name="Chisholm S.W."/>
        </authorList>
    </citation>
    <scope>NUCLEOTIDE SEQUENCE [LARGE SCALE GENOMIC DNA]</scope>
    <source>
        <strain evidence="7">MIT 9313</strain>
    </source>
</reference>
<evidence type="ECO:0000313" key="7">
    <source>
        <dbReference type="Proteomes" id="UP000001423"/>
    </source>
</evidence>
<dbReference type="InterPro" id="IPR001638">
    <property type="entry name" value="Solute-binding_3/MltF_N"/>
</dbReference>
<name>Q7V5N4_PROMM</name>
<gene>
    <name evidence="6" type="ordered locus">PMT_1517</name>
</gene>
<keyword evidence="3 4" id="KW-0732">Signal</keyword>
<dbReference type="GO" id="GO:0005576">
    <property type="term" value="C:extracellular region"/>
    <property type="evidence" value="ECO:0007669"/>
    <property type="project" value="TreeGrafter"/>
</dbReference>
<dbReference type="InterPro" id="IPR026358">
    <property type="entry name" value="Orph_peri_GRRM"/>
</dbReference>
<dbReference type="CDD" id="cd13688">
    <property type="entry name" value="PBP2_GltI_DEBP"/>
    <property type="match status" value="1"/>
</dbReference>
<dbReference type="PANTHER" id="PTHR30085:SF6">
    <property type="entry name" value="ABC TRANSPORTER GLUTAMINE-BINDING PROTEIN GLNH"/>
    <property type="match status" value="1"/>
</dbReference>
<keyword evidence="7" id="KW-1185">Reference proteome</keyword>
<dbReference type="SUPFAM" id="SSF53850">
    <property type="entry name" value="Periplasmic binding protein-like II"/>
    <property type="match status" value="1"/>
</dbReference>
<dbReference type="PANTHER" id="PTHR30085">
    <property type="entry name" value="AMINO ACID ABC TRANSPORTER PERMEASE"/>
    <property type="match status" value="1"/>
</dbReference>
<evidence type="ECO:0000256" key="2">
    <source>
        <dbReference type="ARBA" id="ARBA00022448"/>
    </source>
</evidence>
<dbReference type="eggNOG" id="COG0834">
    <property type="taxonomic scope" value="Bacteria"/>
</dbReference>
<dbReference type="InterPro" id="IPR051455">
    <property type="entry name" value="Bact_solute-bind_prot3"/>
</dbReference>
<comment type="similarity">
    <text evidence="1">Belongs to the bacterial solute-binding protein 3 family.</text>
</comment>
<feature type="chain" id="PRO_5004295768" evidence="4">
    <location>
        <begin position="35"/>
        <end position="302"/>
    </location>
</feature>
<dbReference type="NCBIfam" id="TIGR04262">
    <property type="entry name" value="orph_peri_GRRM"/>
    <property type="match status" value="1"/>
</dbReference>
<sequence>MDDLLIGILMKTRSIAFVGSLFALAALTAQPVSAETSMESVVRSGKLNAVVIGDELPFASKSDAGFKGLAINVVAAVKNELQAFAGKPIRLNALQVNSVQDAKDALLSGKADIACGVAYSWERAMLVDYTIPFALGGVRVLAPTGNDGTPASLAGKTVGVIKDTVAAQTLATAAPQANYVSYDSPAAALAAMRSGSVDILGGDSLWLKANKARVAANADIVPIVPYGRSGVGCIIPENNSTMLNYSNIAIGKILQGYVNDVAPVQTMVNRWIGPGSAVNLNQDLIKAYYATVLSTAAQLSLR</sequence>
<dbReference type="AlphaFoldDB" id="Q7V5N4"/>
<organism evidence="6 7">
    <name type="scientific">Prochlorococcus marinus (strain MIT 9313)</name>
    <dbReference type="NCBI Taxonomy" id="74547"/>
    <lineage>
        <taxon>Bacteria</taxon>
        <taxon>Bacillati</taxon>
        <taxon>Cyanobacteriota</taxon>
        <taxon>Cyanophyceae</taxon>
        <taxon>Synechococcales</taxon>
        <taxon>Prochlorococcaceae</taxon>
        <taxon>Prochlorococcus</taxon>
    </lineage>
</organism>
<dbReference type="GO" id="GO:0030288">
    <property type="term" value="C:outer membrane-bounded periplasmic space"/>
    <property type="evidence" value="ECO:0007669"/>
    <property type="project" value="TreeGrafter"/>
</dbReference>
<proteinExistence type="inferred from homology"/>
<dbReference type="HOGENOM" id="CLU_019602_0_1_3"/>
<evidence type="ECO:0000256" key="1">
    <source>
        <dbReference type="ARBA" id="ARBA00010333"/>
    </source>
</evidence>
<dbReference type="Gene3D" id="3.40.190.10">
    <property type="entry name" value="Periplasmic binding protein-like II"/>
    <property type="match status" value="2"/>
</dbReference>
<accession>Q7V5N4</accession>
<dbReference type="EMBL" id="BX548175">
    <property type="protein sequence ID" value="CAE21692.1"/>
    <property type="molecule type" value="Genomic_DNA"/>
</dbReference>
<dbReference type="SMART" id="SM00062">
    <property type="entry name" value="PBPb"/>
    <property type="match status" value="1"/>
</dbReference>
<dbReference type="KEGG" id="pmt:PMT_1517"/>
<protein>
    <submittedName>
        <fullName evidence="6">Possible ABC transporter, solute binding protein</fullName>
    </submittedName>
</protein>
<evidence type="ECO:0000313" key="6">
    <source>
        <dbReference type="EMBL" id="CAE21692.1"/>
    </source>
</evidence>
<evidence type="ECO:0000256" key="4">
    <source>
        <dbReference type="SAM" id="SignalP"/>
    </source>
</evidence>
<dbReference type="Pfam" id="PF00497">
    <property type="entry name" value="SBP_bac_3"/>
    <property type="match status" value="1"/>
</dbReference>
<feature type="signal peptide" evidence="4">
    <location>
        <begin position="1"/>
        <end position="34"/>
    </location>
</feature>
<dbReference type="Proteomes" id="UP000001423">
    <property type="component" value="Chromosome"/>
</dbReference>
<feature type="domain" description="Solute-binding protein family 3/N-terminal" evidence="5">
    <location>
        <begin position="46"/>
        <end position="275"/>
    </location>
</feature>
<evidence type="ECO:0000256" key="3">
    <source>
        <dbReference type="ARBA" id="ARBA00022729"/>
    </source>
</evidence>
<dbReference type="SMR" id="Q7V5N4"/>
<evidence type="ECO:0000259" key="5">
    <source>
        <dbReference type="SMART" id="SM00062"/>
    </source>
</evidence>
<keyword evidence="2" id="KW-0813">Transport</keyword>
<dbReference type="GO" id="GO:0006865">
    <property type="term" value="P:amino acid transport"/>
    <property type="evidence" value="ECO:0007669"/>
    <property type="project" value="TreeGrafter"/>
</dbReference>